<evidence type="ECO:0000313" key="12">
    <source>
        <dbReference type="Proteomes" id="UP000694545"/>
    </source>
</evidence>
<evidence type="ECO:0000313" key="11">
    <source>
        <dbReference type="Ensembl" id="ENSVKKP00000011522.1"/>
    </source>
</evidence>
<dbReference type="GO" id="GO:0004984">
    <property type="term" value="F:olfactory receptor activity"/>
    <property type="evidence" value="ECO:0007669"/>
    <property type="project" value="InterPro"/>
</dbReference>
<proteinExistence type="inferred from homology"/>
<evidence type="ECO:0000256" key="9">
    <source>
        <dbReference type="RuleBase" id="RU363047"/>
    </source>
</evidence>
<reference evidence="11" key="1">
    <citation type="submission" date="2025-08" db="UniProtKB">
        <authorList>
            <consortium name="Ensembl"/>
        </authorList>
    </citation>
    <scope>IDENTIFICATION</scope>
</reference>
<dbReference type="GO" id="GO:0005886">
    <property type="term" value="C:plasma membrane"/>
    <property type="evidence" value="ECO:0007669"/>
    <property type="project" value="UniProtKB-SubCell"/>
</dbReference>
<dbReference type="InterPro" id="IPR017452">
    <property type="entry name" value="GPCR_Rhodpsn_7TM"/>
</dbReference>
<keyword evidence="4 8" id="KW-0297">G-protein coupled receptor</keyword>
<dbReference type="CDD" id="cd15230">
    <property type="entry name" value="7tmA_OR5-like"/>
    <property type="match status" value="1"/>
</dbReference>
<dbReference type="InterPro" id="IPR000725">
    <property type="entry name" value="Olfact_rcpt"/>
</dbReference>
<evidence type="ECO:0000256" key="2">
    <source>
        <dbReference type="ARBA" id="ARBA00022692"/>
    </source>
</evidence>
<evidence type="ECO:0000256" key="1">
    <source>
        <dbReference type="ARBA" id="ARBA00004141"/>
    </source>
</evidence>
<keyword evidence="2 8" id="KW-0812">Transmembrane</keyword>
<keyword evidence="7 8" id="KW-0807">Transducer</keyword>
<sequence>MMDKENNLTRVAEFILQGFTDNPSTEVALFLLFLAIYVITVSGSLGLMVLIRMDSRLHKPMYFFLGHLAFTDLCYTSAIAPKMLANFLAEKKAISYAGCVTQLWAFAAFLSTECFLLAVMAFDRYMAICNPLLYSAVMSQKLCCCLVVGSYAAGVANSALQTVCVFRLSFCTRSIIKHFFCDIPKLLMLSCSETFLSESLSVFATGMVAMISLSAIIVSYFGIVLAILRIQSLKGRHKAFSTCASHLTSVTLLYGTGSVMYLHPDLKSGLDKDMVISVFYTLVIPMLNPLIYSLRNKEVKEAIRKATAGEGNSFLPNHLTNKTLC</sequence>
<keyword evidence="6 8" id="KW-0675">Receptor</keyword>
<evidence type="ECO:0000256" key="5">
    <source>
        <dbReference type="ARBA" id="ARBA00023136"/>
    </source>
</evidence>
<dbReference type="OMA" id="TACIFRL"/>
<feature type="transmembrane region" description="Helical" evidence="9">
    <location>
        <begin position="202"/>
        <end position="228"/>
    </location>
</feature>
<dbReference type="Ensembl" id="ENSVKKT00000011800.1">
    <property type="protein sequence ID" value="ENSVKKP00000011522.1"/>
    <property type="gene ID" value="ENSVKKG00000008038.1"/>
</dbReference>
<dbReference type="PRINTS" id="PR00237">
    <property type="entry name" value="GPCRRHODOPSN"/>
</dbReference>
<dbReference type="Proteomes" id="UP000694545">
    <property type="component" value="Unplaced"/>
</dbReference>
<keyword evidence="9" id="KW-1003">Cell membrane</keyword>
<evidence type="ECO:0000256" key="8">
    <source>
        <dbReference type="RuleBase" id="RU000688"/>
    </source>
</evidence>
<keyword evidence="9" id="KW-0552">Olfaction</keyword>
<evidence type="ECO:0000256" key="7">
    <source>
        <dbReference type="ARBA" id="ARBA00023224"/>
    </source>
</evidence>
<protein>
    <recommendedName>
        <fullName evidence="9">Olfactory receptor</fullName>
    </recommendedName>
</protein>
<name>A0A8D2JDN9_VARKO</name>
<comment type="similarity">
    <text evidence="8">Belongs to the G-protein coupled receptor 1 family.</text>
</comment>
<evidence type="ECO:0000256" key="3">
    <source>
        <dbReference type="ARBA" id="ARBA00022989"/>
    </source>
</evidence>
<dbReference type="PROSITE" id="PS00237">
    <property type="entry name" value="G_PROTEIN_RECEP_F1_1"/>
    <property type="match status" value="1"/>
</dbReference>
<organism evidence="11 12">
    <name type="scientific">Varanus komodoensis</name>
    <name type="common">Komodo dragon</name>
    <dbReference type="NCBI Taxonomy" id="61221"/>
    <lineage>
        <taxon>Eukaryota</taxon>
        <taxon>Metazoa</taxon>
        <taxon>Chordata</taxon>
        <taxon>Craniata</taxon>
        <taxon>Vertebrata</taxon>
        <taxon>Euteleostomi</taxon>
        <taxon>Lepidosauria</taxon>
        <taxon>Squamata</taxon>
        <taxon>Bifurcata</taxon>
        <taxon>Unidentata</taxon>
        <taxon>Episquamata</taxon>
        <taxon>Toxicofera</taxon>
        <taxon>Anguimorpha</taxon>
        <taxon>Paleoanguimorpha</taxon>
        <taxon>Varanoidea</taxon>
        <taxon>Varanidae</taxon>
        <taxon>Varanus</taxon>
    </lineage>
</organism>
<dbReference type="GO" id="GO:0004930">
    <property type="term" value="F:G protein-coupled receptor activity"/>
    <property type="evidence" value="ECO:0007669"/>
    <property type="project" value="UniProtKB-KW"/>
</dbReference>
<feature type="transmembrane region" description="Helical" evidence="9">
    <location>
        <begin position="240"/>
        <end position="262"/>
    </location>
</feature>
<feature type="transmembrane region" description="Helical" evidence="9">
    <location>
        <begin position="27"/>
        <end position="50"/>
    </location>
</feature>
<dbReference type="SUPFAM" id="SSF81321">
    <property type="entry name" value="Family A G protein-coupled receptor-like"/>
    <property type="match status" value="1"/>
</dbReference>
<feature type="transmembrane region" description="Helical" evidence="9">
    <location>
        <begin position="274"/>
        <end position="294"/>
    </location>
</feature>
<feature type="domain" description="G-protein coupled receptors family 1 profile" evidence="10">
    <location>
        <begin position="43"/>
        <end position="292"/>
    </location>
</feature>
<comment type="subcellular location">
    <subcellularLocation>
        <location evidence="9">Cell membrane</location>
        <topology evidence="9">Multi-pass membrane protein</topology>
    </subcellularLocation>
    <subcellularLocation>
        <location evidence="1">Membrane</location>
        <topology evidence="1">Multi-pass membrane protein</topology>
    </subcellularLocation>
</comment>
<dbReference type="FunFam" id="1.20.1070.10:FF:000003">
    <property type="entry name" value="Olfactory receptor"/>
    <property type="match status" value="1"/>
</dbReference>
<keyword evidence="3 9" id="KW-1133">Transmembrane helix</keyword>
<evidence type="ECO:0000256" key="6">
    <source>
        <dbReference type="ARBA" id="ARBA00023170"/>
    </source>
</evidence>
<evidence type="ECO:0000259" key="10">
    <source>
        <dbReference type="PROSITE" id="PS50262"/>
    </source>
</evidence>
<feature type="transmembrane region" description="Helical" evidence="9">
    <location>
        <begin position="62"/>
        <end position="81"/>
    </location>
</feature>
<dbReference type="PANTHER" id="PTHR48018">
    <property type="entry name" value="OLFACTORY RECEPTOR"/>
    <property type="match status" value="1"/>
</dbReference>
<dbReference type="Pfam" id="PF13853">
    <property type="entry name" value="7tm_4"/>
    <property type="match status" value="1"/>
</dbReference>
<dbReference type="PROSITE" id="PS50262">
    <property type="entry name" value="G_PROTEIN_RECEP_F1_2"/>
    <property type="match status" value="1"/>
</dbReference>
<dbReference type="AlphaFoldDB" id="A0A8D2JDN9"/>
<feature type="transmembrane region" description="Helical" evidence="9">
    <location>
        <begin position="93"/>
        <end position="120"/>
    </location>
</feature>
<dbReference type="Gene3D" id="1.20.1070.10">
    <property type="entry name" value="Rhodopsin 7-helix transmembrane proteins"/>
    <property type="match status" value="1"/>
</dbReference>
<keyword evidence="12" id="KW-1185">Reference proteome</keyword>
<keyword evidence="9" id="KW-0716">Sensory transduction</keyword>
<dbReference type="InterPro" id="IPR000276">
    <property type="entry name" value="GPCR_Rhodpsn"/>
</dbReference>
<feature type="transmembrane region" description="Helical" evidence="9">
    <location>
        <begin position="132"/>
        <end position="153"/>
    </location>
</feature>
<keyword evidence="5 9" id="KW-0472">Membrane</keyword>
<dbReference type="PRINTS" id="PR00245">
    <property type="entry name" value="OLFACTORYR"/>
</dbReference>
<reference evidence="11" key="2">
    <citation type="submission" date="2025-09" db="UniProtKB">
        <authorList>
            <consortium name="Ensembl"/>
        </authorList>
    </citation>
    <scope>IDENTIFICATION</scope>
</reference>
<accession>A0A8D2JDN9</accession>
<evidence type="ECO:0000256" key="4">
    <source>
        <dbReference type="ARBA" id="ARBA00023040"/>
    </source>
</evidence>